<dbReference type="GO" id="GO:0005634">
    <property type="term" value="C:nucleus"/>
    <property type="evidence" value="ECO:0007669"/>
    <property type="project" value="UniProtKB-SubCell"/>
</dbReference>
<evidence type="ECO:0000313" key="8">
    <source>
        <dbReference type="Proteomes" id="UP000044841"/>
    </source>
</evidence>
<evidence type="ECO:0000259" key="6">
    <source>
        <dbReference type="Pfam" id="PF04825"/>
    </source>
</evidence>
<dbReference type="InterPro" id="IPR006909">
    <property type="entry name" value="Rad21/Rec8_C_eu"/>
</dbReference>
<proteinExistence type="inferred from homology"/>
<dbReference type="Pfam" id="PF04825">
    <property type="entry name" value="Rad21_Rec8_N"/>
    <property type="match status" value="1"/>
</dbReference>
<dbReference type="GO" id="GO:0003682">
    <property type="term" value="F:chromatin binding"/>
    <property type="evidence" value="ECO:0007669"/>
    <property type="project" value="TreeGrafter"/>
</dbReference>
<dbReference type="GO" id="GO:0007062">
    <property type="term" value="P:sister chromatid cohesion"/>
    <property type="evidence" value="ECO:0007669"/>
    <property type="project" value="InterPro"/>
</dbReference>
<dbReference type="GO" id="GO:0008278">
    <property type="term" value="C:cohesin complex"/>
    <property type="evidence" value="ECO:0007669"/>
    <property type="project" value="InterPro"/>
</dbReference>
<reference evidence="7 8" key="1">
    <citation type="submission" date="2015-07" db="EMBL/GenBank/DDBJ databases">
        <authorList>
            <person name="Noorani M."/>
        </authorList>
    </citation>
    <scope>NUCLEOTIDE SEQUENCE [LARGE SCALE GENOMIC DNA]</scope>
    <source>
        <strain evidence="7">BBA 69670</strain>
    </source>
</reference>
<evidence type="ECO:0000256" key="3">
    <source>
        <dbReference type="ARBA" id="ARBA00023242"/>
    </source>
</evidence>
<dbReference type="InterPro" id="IPR039781">
    <property type="entry name" value="Rad21/Rec8-like"/>
</dbReference>
<feature type="region of interest" description="Disordered" evidence="4">
    <location>
        <begin position="223"/>
        <end position="261"/>
    </location>
</feature>
<evidence type="ECO:0000313" key="7">
    <source>
        <dbReference type="EMBL" id="CUA76750.1"/>
    </source>
</evidence>
<keyword evidence="3" id="KW-0539">Nucleus</keyword>
<keyword evidence="8" id="KW-1185">Reference proteome</keyword>
<name>A0A0K6GE39_9AGAM</name>
<feature type="region of interest" description="Disordered" evidence="4">
    <location>
        <begin position="331"/>
        <end position="358"/>
    </location>
</feature>
<dbReference type="PANTHER" id="PTHR12585">
    <property type="entry name" value="SCC1 / RAD21 FAMILY MEMBER"/>
    <property type="match status" value="1"/>
</dbReference>
<evidence type="ECO:0000256" key="1">
    <source>
        <dbReference type="ARBA" id="ARBA00004123"/>
    </source>
</evidence>
<dbReference type="AlphaFoldDB" id="A0A0K6GE39"/>
<feature type="region of interest" description="Disordered" evidence="4">
    <location>
        <begin position="426"/>
        <end position="505"/>
    </location>
</feature>
<dbReference type="InterPro" id="IPR036390">
    <property type="entry name" value="WH_DNA-bd_sf"/>
</dbReference>
<dbReference type="InterPro" id="IPR006910">
    <property type="entry name" value="Rad21_Rec8_N"/>
</dbReference>
<evidence type="ECO:0000256" key="4">
    <source>
        <dbReference type="SAM" id="MobiDB-lite"/>
    </source>
</evidence>
<feature type="region of interest" description="Disordered" evidence="4">
    <location>
        <begin position="147"/>
        <end position="177"/>
    </location>
</feature>
<evidence type="ECO:0000259" key="5">
    <source>
        <dbReference type="Pfam" id="PF04824"/>
    </source>
</evidence>
<accession>A0A0K6GE39</accession>
<dbReference type="PANTHER" id="PTHR12585:SF72">
    <property type="entry name" value="MEIOTIC RECOMBINATION PROTEIN REC8"/>
    <property type="match status" value="1"/>
</dbReference>
<organism evidence="7 8">
    <name type="scientific">Rhizoctonia solani</name>
    <dbReference type="NCBI Taxonomy" id="456999"/>
    <lineage>
        <taxon>Eukaryota</taxon>
        <taxon>Fungi</taxon>
        <taxon>Dikarya</taxon>
        <taxon>Basidiomycota</taxon>
        <taxon>Agaricomycotina</taxon>
        <taxon>Agaricomycetes</taxon>
        <taxon>Cantharellales</taxon>
        <taxon>Ceratobasidiaceae</taxon>
        <taxon>Rhizoctonia</taxon>
    </lineage>
</organism>
<protein>
    <submittedName>
        <fullName evidence="7">Cohesin subunit rad21</fullName>
    </submittedName>
</protein>
<comment type="similarity">
    <text evidence="2">Belongs to the rad21 family.</text>
</comment>
<dbReference type="InterPro" id="IPR023093">
    <property type="entry name" value="ScpA-like_C"/>
</dbReference>
<dbReference type="Gene3D" id="1.10.10.580">
    <property type="entry name" value="Structural maintenance of chromosome 1. Chain E"/>
    <property type="match status" value="1"/>
</dbReference>
<dbReference type="Pfam" id="PF04824">
    <property type="entry name" value="Rad21_Rec8"/>
    <property type="match status" value="1"/>
</dbReference>
<gene>
    <name evidence="7" type="ORF">RSOLAG22IIIB_02222</name>
</gene>
<feature type="compositionally biased region" description="Polar residues" evidence="4">
    <location>
        <begin position="152"/>
        <end position="177"/>
    </location>
</feature>
<evidence type="ECO:0000256" key="2">
    <source>
        <dbReference type="ARBA" id="ARBA00009870"/>
    </source>
</evidence>
<feature type="domain" description="Rad21/Rec8-like protein C-terminal eukaryotic" evidence="5">
    <location>
        <begin position="622"/>
        <end position="665"/>
    </location>
</feature>
<sequence length="668" mass="72450">MFFTPELLAKRDSGIGLLWMAATLGKTSIGKLNRRNVLSANITKLCELVAEPAEPLALRLSSNLLVGVVRVYKVKHDIFLSEVTTCFTSLKRTILEINAAETSAAINLTSGSVRPDTITLNVPEPGTGMELEMDFSNFMWQDFMEPVAPNGQRHSSPPGITSQDFTGTQAQTQTQNERPLYTLDESYDFLTSNEPAGLDTGAMDLDVLGEDFDLGLGQDAFGDIIPLDDSGPTDPSSPAKRSRSKSKNTTKLGANLDPMYAREPSMPIEPLNLGDWAIGIQPSSSGVGLAASGGLVGFSSRAGSVEPFRFRSQEPQPFGADVPVPVQAPENVARGDQEVPPAAAKKPKKKKTGAIQDPRTELTDDELIASRNNYLQAIELRRQERDASRVIEVWMEGVPYGFNCPALDDWFKQSFKGLTEERANKRKVDENDGFAAPPLPKRIREATPSQAPEMGRNTEAPMSFGDEYNWGMGGFEPEIPRGSSVERGMNPSRRASQAPEDVNISQRSGLLPWDNVGISSSTNGDPGPLNLPEKDEHVTVRLKSRTHSARGSSVALSRLSASPGRFGPGLDAFGSDAFELGNAAEEQPTQTEVTLERNSFKFLEYARMQTRALSDPSGGVMFSSIAPNESSTAHVAASAFYHTLVLATKSAVRVKQTEPFGDFAIYTL</sequence>
<dbReference type="GO" id="GO:1990414">
    <property type="term" value="P:replication-born double-strand break repair via sister chromatid exchange"/>
    <property type="evidence" value="ECO:0007669"/>
    <property type="project" value="TreeGrafter"/>
</dbReference>
<comment type="subcellular location">
    <subcellularLocation>
        <location evidence="1">Nucleus</location>
    </subcellularLocation>
</comment>
<dbReference type="SUPFAM" id="SSF46785">
    <property type="entry name" value="Winged helix' DNA-binding domain"/>
    <property type="match status" value="1"/>
</dbReference>
<dbReference type="EMBL" id="CYGV01001733">
    <property type="protein sequence ID" value="CUA76750.1"/>
    <property type="molecule type" value="Genomic_DNA"/>
</dbReference>
<feature type="domain" description="Rad21/Rec8-like protein N-terminal" evidence="6">
    <location>
        <begin position="1"/>
        <end position="98"/>
    </location>
</feature>
<dbReference type="Proteomes" id="UP000044841">
    <property type="component" value="Unassembled WGS sequence"/>
</dbReference>